<feature type="transmembrane region" description="Helical" evidence="7">
    <location>
        <begin position="230"/>
        <end position="247"/>
    </location>
</feature>
<evidence type="ECO:0000256" key="6">
    <source>
        <dbReference type="ARBA" id="ARBA00023136"/>
    </source>
</evidence>
<dbReference type="Pfam" id="PF01757">
    <property type="entry name" value="Acyl_transf_3"/>
    <property type="match status" value="1"/>
</dbReference>
<keyword evidence="4 7" id="KW-0812">Transmembrane</keyword>
<evidence type="ECO:0000256" key="2">
    <source>
        <dbReference type="ARBA" id="ARBA00007400"/>
    </source>
</evidence>
<dbReference type="Proteomes" id="UP000430670">
    <property type="component" value="Unassembled WGS sequence"/>
</dbReference>
<feature type="transmembrane region" description="Helical" evidence="7">
    <location>
        <begin position="184"/>
        <end position="206"/>
    </location>
</feature>
<evidence type="ECO:0000259" key="8">
    <source>
        <dbReference type="Pfam" id="PF01757"/>
    </source>
</evidence>
<organism evidence="9 10">
    <name type="scientific">Heliobacterium mobile</name>
    <name type="common">Heliobacillus mobilis</name>
    <dbReference type="NCBI Taxonomy" id="28064"/>
    <lineage>
        <taxon>Bacteria</taxon>
        <taxon>Bacillati</taxon>
        <taxon>Bacillota</taxon>
        <taxon>Clostridia</taxon>
        <taxon>Eubacteriales</taxon>
        <taxon>Heliobacteriaceae</taxon>
        <taxon>Heliobacterium</taxon>
    </lineage>
</organism>
<comment type="caution">
    <text evidence="9">The sequence shown here is derived from an EMBL/GenBank/DDBJ whole genome shotgun (WGS) entry which is preliminary data.</text>
</comment>
<feature type="domain" description="Acyltransferase 3" evidence="8">
    <location>
        <begin position="31"/>
        <end position="380"/>
    </location>
</feature>
<dbReference type="PANTHER" id="PTHR40074">
    <property type="entry name" value="O-ACETYLTRANSFERASE WECH"/>
    <property type="match status" value="1"/>
</dbReference>
<sequence length="418" mass="48135">MIYLENRKPIHRIFISIQGRAALKTKAYLEEVQILRGLAFIGVAFQHTLGPFMNQQGLGKSDAILLTILFNLAKFAVPLFVFMTGMVIFYNYYDTLEYPKFIVRRTKEVIIPYLVWSLIYVFHGVPFPQDFLLFIKDVSQKILTGSTYYHLWFLVMIYQFYIVYPCFRSVAKQLEPRLRSEKSLILLMVSLGAVYLGLTWLSSSVIPRLDNLGGMPQFWSFFSEYRDRTFIFWFFYFVLGGLAGLTVNQWRNWVEKTFLANSLLCLLLFTRVTYEMWMQSYPTPAGYVVNFNVSTSLKPSMALFSISAIIFLYGLTLRWTQKSNRVMEYLDRLGKHSFGAYLVHALTLEYTARVVYKFMQPLAITPKIVIILAGCVICAYYFSVLISQTPLAAYVVGSGAKRKNSSSGPNVPRSTPSM</sequence>
<evidence type="ECO:0000256" key="5">
    <source>
        <dbReference type="ARBA" id="ARBA00022989"/>
    </source>
</evidence>
<evidence type="ECO:0000313" key="9">
    <source>
        <dbReference type="EMBL" id="MTV48793.1"/>
    </source>
</evidence>
<dbReference type="InterPro" id="IPR002656">
    <property type="entry name" value="Acyl_transf_3_dom"/>
</dbReference>
<comment type="subcellular location">
    <subcellularLocation>
        <location evidence="1">Cell membrane</location>
        <topology evidence="1">Multi-pass membrane protein</topology>
    </subcellularLocation>
</comment>
<feature type="transmembrane region" description="Helical" evidence="7">
    <location>
        <begin position="110"/>
        <end position="127"/>
    </location>
</feature>
<keyword evidence="10" id="KW-1185">Reference proteome</keyword>
<dbReference type="PANTHER" id="PTHR40074:SF2">
    <property type="entry name" value="O-ACETYLTRANSFERASE WECH"/>
    <property type="match status" value="1"/>
</dbReference>
<feature type="transmembrane region" description="Helical" evidence="7">
    <location>
        <begin position="368"/>
        <end position="396"/>
    </location>
</feature>
<keyword evidence="5 7" id="KW-1133">Transmembrane helix</keyword>
<gene>
    <name evidence="9" type="ORF">GJ688_07340</name>
</gene>
<dbReference type="OrthoDB" id="569695at2"/>
<feature type="transmembrane region" description="Helical" evidence="7">
    <location>
        <begin position="147"/>
        <end position="164"/>
    </location>
</feature>
<keyword evidence="6 7" id="KW-0472">Membrane</keyword>
<accession>A0A6I3SIR8</accession>
<feature type="transmembrane region" description="Helical" evidence="7">
    <location>
        <begin position="297"/>
        <end position="317"/>
    </location>
</feature>
<dbReference type="GO" id="GO:0005886">
    <property type="term" value="C:plasma membrane"/>
    <property type="evidence" value="ECO:0007669"/>
    <property type="project" value="UniProtKB-SubCell"/>
</dbReference>
<dbReference type="AlphaFoldDB" id="A0A6I3SIR8"/>
<reference evidence="9 10" key="1">
    <citation type="submission" date="2019-11" db="EMBL/GenBank/DDBJ databases">
        <title>Whole-genome sequence of a the green, strictly anaerobic photosynthetic bacterium Heliobacillus mobilis DSM 6151.</title>
        <authorList>
            <person name="Kyndt J.A."/>
            <person name="Meyer T.E."/>
        </authorList>
    </citation>
    <scope>NUCLEOTIDE SEQUENCE [LARGE SCALE GENOMIC DNA]</scope>
    <source>
        <strain evidence="9 10">DSM 6151</strain>
    </source>
</reference>
<feature type="transmembrane region" description="Helical" evidence="7">
    <location>
        <begin position="259"/>
        <end position="277"/>
    </location>
</feature>
<dbReference type="EMBL" id="WNKU01000006">
    <property type="protein sequence ID" value="MTV48793.1"/>
    <property type="molecule type" value="Genomic_DNA"/>
</dbReference>
<dbReference type="GO" id="GO:0009246">
    <property type="term" value="P:enterobacterial common antigen biosynthetic process"/>
    <property type="evidence" value="ECO:0007669"/>
    <property type="project" value="TreeGrafter"/>
</dbReference>
<keyword evidence="9" id="KW-0012">Acyltransferase</keyword>
<evidence type="ECO:0000256" key="4">
    <source>
        <dbReference type="ARBA" id="ARBA00022692"/>
    </source>
</evidence>
<evidence type="ECO:0000256" key="1">
    <source>
        <dbReference type="ARBA" id="ARBA00004651"/>
    </source>
</evidence>
<evidence type="ECO:0000256" key="3">
    <source>
        <dbReference type="ARBA" id="ARBA00022475"/>
    </source>
</evidence>
<keyword evidence="3" id="KW-1003">Cell membrane</keyword>
<feature type="transmembrane region" description="Helical" evidence="7">
    <location>
        <begin position="64"/>
        <end position="90"/>
    </location>
</feature>
<evidence type="ECO:0000256" key="7">
    <source>
        <dbReference type="SAM" id="Phobius"/>
    </source>
</evidence>
<feature type="transmembrane region" description="Helical" evidence="7">
    <location>
        <begin position="34"/>
        <end position="52"/>
    </location>
</feature>
<evidence type="ECO:0000313" key="10">
    <source>
        <dbReference type="Proteomes" id="UP000430670"/>
    </source>
</evidence>
<name>A0A6I3SIR8_HELMO</name>
<dbReference type="GO" id="GO:0016413">
    <property type="term" value="F:O-acetyltransferase activity"/>
    <property type="evidence" value="ECO:0007669"/>
    <property type="project" value="TreeGrafter"/>
</dbReference>
<protein>
    <submittedName>
        <fullName evidence="9">Acyltransferase family protein</fullName>
    </submittedName>
</protein>
<keyword evidence="9" id="KW-0808">Transferase</keyword>
<comment type="similarity">
    <text evidence="2">Belongs to the acyltransferase 3 family.</text>
</comment>
<proteinExistence type="inferred from homology"/>